<dbReference type="SUPFAM" id="SSF56112">
    <property type="entry name" value="Protein kinase-like (PK-like)"/>
    <property type="match status" value="1"/>
</dbReference>
<evidence type="ECO:0000256" key="1">
    <source>
        <dbReference type="ARBA" id="ARBA00000900"/>
    </source>
</evidence>
<dbReference type="InterPro" id="IPR008271">
    <property type="entry name" value="Ser/Thr_kinase_AS"/>
</dbReference>
<dbReference type="EC" id="2.3.2.27" evidence="2"/>
<dbReference type="InterPro" id="IPR051348">
    <property type="entry name" value="U-box_ubiquitin_ligases"/>
</dbReference>
<evidence type="ECO:0000256" key="2">
    <source>
        <dbReference type="ARBA" id="ARBA00012483"/>
    </source>
</evidence>
<dbReference type="GO" id="GO:0061630">
    <property type="term" value="F:ubiquitin protein ligase activity"/>
    <property type="evidence" value="ECO:0007669"/>
    <property type="project" value="UniProtKB-EC"/>
</dbReference>
<organism evidence="8 9">
    <name type="scientific">Jatropha curcas</name>
    <name type="common">Barbados nut</name>
    <dbReference type="NCBI Taxonomy" id="180498"/>
    <lineage>
        <taxon>Eukaryota</taxon>
        <taxon>Viridiplantae</taxon>
        <taxon>Streptophyta</taxon>
        <taxon>Embryophyta</taxon>
        <taxon>Tracheophyta</taxon>
        <taxon>Spermatophyta</taxon>
        <taxon>Magnoliopsida</taxon>
        <taxon>eudicotyledons</taxon>
        <taxon>Gunneridae</taxon>
        <taxon>Pentapetalae</taxon>
        <taxon>rosids</taxon>
        <taxon>fabids</taxon>
        <taxon>Malpighiales</taxon>
        <taxon>Euphorbiaceae</taxon>
        <taxon>Crotonoideae</taxon>
        <taxon>Jatropheae</taxon>
        <taxon>Jatropha</taxon>
    </lineage>
</organism>
<feature type="coiled-coil region" evidence="6">
    <location>
        <begin position="40"/>
        <end position="95"/>
    </location>
</feature>
<accession>A0A067L0L9</accession>
<gene>
    <name evidence="8" type="ORF">JCGZ_24737</name>
</gene>
<keyword evidence="5" id="KW-0067">ATP-binding</keyword>
<dbReference type="GO" id="GO:0005524">
    <property type="term" value="F:ATP binding"/>
    <property type="evidence" value="ECO:0007669"/>
    <property type="project" value="UniProtKB-KW"/>
</dbReference>
<dbReference type="Proteomes" id="UP000027138">
    <property type="component" value="Unassembled WGS sequence"/>
</dbReference>
<dbReference type="PANTHER" id="PTHR45647:SF51">
    <property type="entry name" value="PROTEIN KINASE SUPERFAMILY PROTEIN"/>
    <property type="match status" value="1"/>
</dbReference>
<keyword evidence="6" id="KW-0175">Coiled coil</keyword>
<evidence type="ECO:0000256" key="3">
    <source>
        <dbReference type="ARBA" id="ARBA00022741"/>
    </source>
</evidence>
<dbReference type="Gene3D" id="1.10.510.10">
    <property type="entry name" value="Transferase(Phosphotransferase) domain 1"/>
    <property type="match status" value="1"/>
</dbReference>
<sequence>MKRLKLELEQSMQMFSSVSKEAVFAKQMVRKLRHLQKLEARKTEETTEDAALTLEEMEKRKTIIALEAVQAASRAAEIEAQKKNVEMKAHREAEDKMRKMEALANNDFRCRRYTIEEIEVATDHFSPANKIGEGAYGPVFKGMLNHIAVAIKILRPDLSQGLKQFKQEVDVLSSMRHPYMVILLGACPEYGCLVYEYMENGSLEDRLNREDNTPPIPWGRRFKIAYEIATALLFLHETKPEPLVHRDLKPANILLDCNYVSKISDVGLARLLPPSAASDVTQYRMTAAAGTFYYIDPEYQQTGMLGVKSDLYSFGVVLLQLLTAKPPMGLAYQVQEAIEKGTFSDILDQSITDWPVNEALLLARLAVQCCELRKKDRPDLASVVWPELKRLKDLSMSHEASQHRTILSLPSPDDLVSEASTHSNEVSNYFKRMKVIL</sequence>
<dbReference type="SMART" id="SM00220">
    <property type="entry name" value="S_TKc"/>
    <property type="match status" value="1"/>
</dbReference>
<dbReference type="Gene3D" id="3.30.200.20">
    <property type="entry name" value="Phosphorylase Kinase, domain 1"/>
    <property type="match status" value="1"/>
</dbReference>
<keyword evidence="3" id="KW-0547">Nucleotide-binding</keyword>
<dbReference type="GO" id="GO:0004672">
    <property type="term" value="F:protein kinase activity"/>
    <property type="evidence" value="ECO:0007669"/>
    <property type="project" value="InterPro"/>
</dbReference>
<evidence type="ECO:0000313" key="9">
    <source>
        <dbReference type="Proteomes" id="UP000027138"/>
    </source>
</evidence>
<evidence type="ECO:0000256" key="5">
    <source>
        <dbReference type="ARBA" id="ARBA00022840"/>
    </source>
</evidence>
<proteinExistence type="predicted"/>
<dbReference type="PROSITE" id="PS00108">
    <property type="entry name" value="PROTEIN_KINASE_ST"/>
    <property type="match status" value="1"/>
</dbReference>
<evidence type="ECO:0000256" key="4">
    <source>
        <dbReference type="ARBA" id="ARBA00022786"/>
    </source>
</evidence>
<comment type="catalytic activity">
    <reaction evidence="1">
        <text>S-ubiquitinyl-[E2 ubiquitin-conjugating enzyme]-L-cysteine + [acceptor protein]-L-lysine = [E2 ubiquitin-conjugating enzyme]-L-cysteine + N(6)-ubiquitinyl-[acceptor protein]-L-lysine.</text>
        <dbReference type="EC" id="2.3.2.27"/>
    </reaction>
</comment>
<keyword evidence="4" id="KW-0833">Ubl conjugation pathway</keyword>
<protein>
    <recommendedName>
        <fullName evidence="2">RING-type E3 ubiquitin transferase</fullName>
        <ecNumber evidence="2">2.3.2.27</ecNumber>
    </recommendedName>
</protein>
<dbReference type="PANTHER" id="PTHR45647">
    <property type="entry name" value="OS02G0152300 PROTEIN"/>
    <property type="match status" value="1"/>
</dbReference>
<dbReference type="EMBL" id="KK914327">
    <property type="protein sequence ID" value="KDP40738.1"/>
    <property type="molecule type" value="Genomic_DNA"/>
</dbReference>
<dbReference type="PROSITE" id="PS50011">
    <property type="entry name" value="PROTEIN_KINASE_DOM"/>
    <property type="match status" value="1"/>
</dbReference>
<evidence type="ECO:0000259" key="7">
    <source>
        <dbReference type="PROSITE" id="PS50011"/>
    </source>
</evidence>
<name>A0A067L0L9_JATCU</name>
<dbReference type="AlphaFoldDB" id="A0A067L0L9"/>
<reference evidence="8 9" key="1">
    <citation type="journal article" date="2014" name="PLoS ONE">
        <title>Global Analysis of Gene Expression Profiles in Physic Nut (Jatropha curcas L.) Seedlings Exposed to Salt Stress.</title>
        <authorList>
            <person name="Zhang L."/>
            <person name="Zhang C."/>
            <person name="Wu P."/>
            <person name="Chen Y."/>
            <person name="Li M."/>
            <person name="Jiang H."/>
            <person name="Wu G."/>
        </authorList>
    </citation>
    <scope>NUCLEOTIDE SEQUENCE [LARGE SCALE GENOMIC DNA]</scope>
    <source>
        <strain evidence="9">cv. GZQX0401</strain>
        <tissue evidence="8">Young leaves</tissue>
    </source>
</reference>
<dbReference type="FunFam" id="3.30.200.20:FF:000162">
    <property type="entry name" value="Adenine nucleotide alpha hydrolase-like domain kinase"/>
    <property type="match status" value="1"/>
</dbReference>
<evidence type="ECO:0000313" key="8">
    <source>
        <dbReference type="EMBL" id="KDP40738.1"/>
    </source>
</evidence>
<feature type="domain" description="Protein kinase" evidence="7">
    <location>
        <begin position="125"/>
        <end position="406"/>
    </location>
</feature>
<evidence type="ECO:0000256" key="6">
    <source>
        <dbReference type="SAM" id="Coils"/>
    </source>
</evidence>
<dbReference type="Pfam" id="PF07714">
    <property type="entry name" value="PK_Tyr_Ser-Thr"/>
    <property type="match status" value="1"/>
</dbReference>
<dbReference type="OrthoDB" id="4062651at2759"/>
<dbReference type="InterPro" id="IPR000719">
    <property type="entry name" value="Prot_kinase_dom"/>
</dbReference>
<keyword evidence="9" id="KW-1185">Reference proteome</keyword>
<dbReference type="InterPro" id="IPR001245">
    <property type="entry name" value="Ser-Thr/Tyr_kinase_cat_dom"/>
</dbReference>
<dbReference type="InterPro" id="IPR011009">
    <property type="entry name" value="Kinase-like_dom_sf"/>
</dbReference>